<keyword evidence="3" id="KW-1185">Reference proteome</keyword>
<feature type="region of interest" description="Disordered" evidence="1">
    <location>
        <begin position="40"/>
        <end position="72"/>
    </location>
</feature>
<sequence>MHERDIDKLNAEIANLKKKAGKKIKQMYLMPPLLKCVKREEKETEEKQRERNKLLQRNPSASDALSPRSASPLHRLATPHCLMMPYHPAVSHRLVILCLVTRKQLVLTQHKRSMSP</sequence>
<evidence type="ECO:0000313" key="3">
    <source>
        <dbReference type="Proteomes" id="UP001152795"/>
    </source>
</evidence>
<dbReference type="AlphaFoldDB" id="A0A6S7KIW3"/>
<proteinExistence type="predicted"/>
<evidence type="ECO:0000313" key="2">
    <source>
        <dbReference type="EMBL" id="CAB4042481.1"/>
    </source>
</evidence>
<name>A0A6S7KIW3_PARCT</name>
<comment type="caution">
    <text evidence="2">The sequence shown here is derived from an EMBL/GenBank/DDBJ whole genome shotgun (WGS) entry which is preliminary data.</text>
</comment>
<evidence type="ECO:0000256" key="1">
    <source>
        <dbReference type="SAM" id="MobiDB-lite"/>
    </source>
</evidence>
<feature type="non-terminal residue" evidence="2">
    <location>
        <position position="1"/>
    </location>
</feature>
<feature type="compositionally biased region" description="Basic and acidic residues" evidence="1">
    <location>
        <begin position="40"/>
        <end position="53"/>
    </location>
</feature>
<accession>A0A6S7KIW3</accession>
<dbReference type="Proteomes" id="UP001152795">
    <property type="component" value="Unassembled WGS sequence"/>
</dbReference>
<protein>
    <submittedName>
        <fullName evidence="2">Uncharacterized protein</fullName>
    </submittedName>
</protein>
<organism evidence="2 3">
    <name type="scientific">Paramuricea clavata</name>
    <name type="common">Red gorgonian</name>
    <name type="synonym">Violescent sea-whip</name>
    <dbReference type="NCBI Taxonomy" id="317549"/>
    <lineage>
        <taxon>Eukaryota</taxon>
        <taxon>Metazoa</taxon>
        <taxon>Cnidaria</taxon>
        <taxon>Anthozoa</taxon>
        <taxon>Octocorallia</taxon>
        <taxon>Malacalcyonacea</taxon>
        <taxon>Plexauridae</taxon>
        <taxon>Paramuricea</taxon>
    </lineage>
</organism>
<dbReference type="EMBL" id="CACRXK020030209">
    <property type="protein sequence ID" value="CAB4042481.1"/>
    <property type="molecule type" value="Genomic_DNA"/>
</dbReference>
<gene>
    <name evidence="2" type="ORF">PACLA_8A002534</name>
</gene>
<reference evidence="2" key="1">
    <citation type="submission" date="2020-04" db="EMBL/GenBank/DDBJ databases">
        <authorList>
            <person name="Alioto T."/>
            <person name="Alioto T."/>
            <person name="Gomez Garrido J."/>
        </authorList>
    </citation>
    <scope>NUCLEOTIDE SEQUENCE</scope>
    <source>
        <strain evidence="2">A484AB</strain>
    </source>
</reference>